<feature type="compositionally biased region" description="Basic and acidic residues" evidence="1">
    <location>
        <begin position="41"/>
        <end position="52"/>
    </location>
</feature>
<feature type="chain" id="PRO_5018763794" description="ZP domain-containing protein" evidence="3">
    <location>
        <begin position="24"/>
        <end position="827"/>
    </location>
</feature>
<evidence type="ECO:0000313" key="4">
    <source>
        <dbReference type="EMBL" id="ROT76259.1"/>
    </source>
</evidence>
<reference evidence="4 5" key="2">
    <citation type="submission" date="2019-01" db="EMBL/GenBank/DDBJ databases">
        <title>The decoding of complex shrimp genome reveals the adaptation for benthos swimmer, frequently molting mechanism and breeding impact on genome.</title>
        <authorList>
            <person name="Sun Y."/>
            <person name="Gao Y."/>
            <person name="Yu Y."/>
        </authorList>
    </citation>
    <scope>NUCLEOTIDE SEQUENCE [LARGE SCALE GENOMIC DNA]</scope>
    <source>
        <tissue evidence="4">Muscle</tissue>
    </source>
</reference>
<feature type="compositionally biased region" description="Pro residues" evidence="1">
    <location>
        <begin position="205"/>
        <end position="219"/>
    </location>
</feature>
<comment type="caution">
    <text evidence="4">The sequence shown here is derived from an EMBL/GenBank/DDBJ whole genome shotgun (WGS) entry which is preliminary data.</text>
</comment>
<keyword evidence="2" id="KW-1133">Transmembrane helix</keyword>
<evidence type="ECO:0000256" key="1">
    <source>
        <dbReference type="SAM" id="MobiDB-lite"/>
    </source>
</evidence>
<dbReference type="PANTHER" id="PTHR39959:SF2">
    <property type="entry name" value="RE44287P"/>
    <property type="match status" value="1"/>
</dbReference>
<feature type="region of interest" description="Disordered" evidence="1">
    <location>
        <begin position="35"/>
        <end position="223"/>
    </location>
</feature>
<feature type="compositionally biased region" description="Basic residues" evidence="1">
    <location>
        <begin position="736"/>
        <end position="745"/>
    </location>
</feature>
<feature type="signal peptide" evidence="3">
    <location>
        <begin position="1"/>
        <end position="23"/>
    </location>
</feature>
<dbReference type="EMBL" id="QCYY01001677">
    <property type="protein sequence ID" value="ROT76259.1"/>
    <property type="molecule type" value="Genomic_DNA"/>
</dbReference>
<keyword evidence="2" id="KW-0472">Membrane</keyword>
<evidence type="ECO:0000256" key="3">
    <source>
        <dbReference type="SAM" id="SignalP"/>
    </source>
</evidence>
<keyword evidence="3" id="KW-0732">Signal</keyword>
<dbReference type="OrthoDB" id="6757328at2759"/>
<feature type="compositionally biased region" description="Acidic residues" evidence="1">
    <location>
        <begin position="71"/>
        <end position="104"/>
    </location>
</feature>
<dbReference type="AlphaFoldDB" id="A0A3R7MGZ5"/>
<evidence type="ECO:0008006" key="6">
    <source>
        <dbReference type="Google" id="ProtNLM"/>
    </source>
</evidence>
<evidence type="ECO:0000313" key="5">
    <source>
        <dbReference type="Proteomes" id="UP000283509"/>
    </source>
</evidence>
<feature type="region of interest" description="Disordered" evidence="1">
    <location>
        <begin position="729"/>
        <end position="827"/>
    </location>
</feature>
<keyword evidence="2" id="KW-0812">Transmembrane</keyword>
<gene>
    <name evidence="4" type="ORF">C7M84_005153</name>
</gene>
<sequence length="827" mass="90577">MRAITWAFAWALLAAWACPTSLASSPIRISAYPYTGFGRRLPVDPSEKERPRRNATFVVPDSQVDIPGDNTEGDTEEGTTSTEDEETGREREEETESEGEEEEEREGRKDDVLSVNRMGIPARVSRRKLPPRPRGPTPRIARPQEETTHRNFPRPPSIRPPAIPESDGFGPPSTPLGSAKPPAPPVGLPPATPPPTLVGTTFGPPAIPIPISSPSPPPGADRTQVTDIKCIDTGSASSFMALLNLPVGYNAIPVFEDRPTVDPTINTACRMIPTQITNDMFQLIVRDLERCGVQRCRQPNGETWLCLNLPSSTFPLVSGSFGGGRDHPDQVSAAGQDGPRHACADGSHGNPSDPSVFQGGQQEFVCEIGLFRKLRGTNLFADQVTSQVELELGEEVQLRSIVRGGDGWQYSRLTTIIIQKVGAPRERSLLSAADLVFADGCRNPTYRLIAREHPKRDPRNPLINNFTFRVFMFQDMEVGDNLMITANVIGCVDAEECAAVNCEGEPGEDTLGFGKRKKREVRHFSFTKVIPASDILGSSPPYPPTPSVGARVRRASHAHKPHKNTTSWERNLAIKVRIPEAAPVSQKSVESEECRLYLFITLGVAGVFCISSVVFVVFTLLRGRSSSKKVGQPVPVAPVAMSSPLPPKFSSAASTCSSSLPSLRESEVSAVASPLRDFPVPPTVRQRKRDVNAELLNVFGGDQAFPFASQYPGMFNYYGYMVVPRKASEKADKRSVRALKKRQRKERSEATCQCASARRETDDRDTDISTENHTAIIRISSSSSSDSDAVPTPCLSHRPKPMPRMKKESEYDNIYSEISVDEEPTMV</sequence>
<name>A0A3R7MGZ5_PENVA</name>
<dbReference type="PANTHER" id="PTHR39959">
    <property type="entry name" value="RE44287P-RELATED"/>
    <property type="match status" value="1"/>
</dbReference>
<reference evidence="4 5" key="1">
    <citation type="submission" date="2018-04" db="EMBL/GenBank/DDBJ databases">
        <authorList>
            <person name="Zhang X."/>
            <person name="Yuan J."/>
            <person name="Li F."/>
            <person name="Xiang J."/>
        </authorList>
    </citation>
    <scope>NUCLEOTIDE SEQUENCE [LARGE SCALE GENOMIC DNA]</scope>
    <source>
        <tissue evidence="4">Muscle</tissue>
    </source>
</reference>
<keyword evidence="5" id="KW-1185">Reference proteome</keyword>
<proteinExistence type="predicted"/>
<evidence type="ECO:0000256" key="2">
    <source>
        <dbReference type="SAM" id="Phobius"/>
    </source>
</evidence>
<feature type="compositionally biased region" description="Pro residues" evidence="1">
    <location>
        <begin position="181"/>
        <end position="196"/>
    </location>
</feature>
<feature type="transmembrane region" description="Helical" evidence="2">
    <location>
        <begin position="596"/>
        <end position="621"/>
    </location>
</feature>
<protein>
    <recommendedName>
        <fullName evidence="6">ZP domain-containing protein</fullName>
    </recommendedName>
</protein>
<accession>A0A3R7MGZ5</accession>
<feature type="compositionally biased region" description="Pro residues" evidence="1">
    <location>
        <begin position="153"/>
        <end position="163"/>
    </location>
</feature>
<feature type="region of interest" description="Disordered" evidence="1">
    <location>
        <begin position="325"/>
        <end position="356"/>
    </location>
</feature>
<organism evidence="4 5">
    <name type="scientific">Penaeus vannamei</name>
    <name type="common">Whiteleg shrimp</name>
    <name type="synonym">Litopenaeus vannamei</name>
    <dbReference type="NCBI Taxonomy" id="6689"/>
    <lineage>
        <taxon>Eukaryota</taxon>
        <taxon>Metazoa</taxon>
        <taxon>Ecdysozoa</taxon>
        <taxon>Arthropoda</taxon>
        <taxon>Crustacea</taxon>
        <taxon>Multicrustacea</taxon>
        <taxon>Malacostraca</taxon>
        <taxon>Eumalacostraca</taxon>
        <taxon>Eucarida</taxon>
        <taxon>Decapoda</taxon>
        <taxon>Dendrobranchiata</taxon>
        <taxon>Penaeoidea</taxon>
        <taxon>Penaeidae</taxon>
        <taxon>Penaeus</taxon>
    </lineage>
</organism>
<dbReference type="Proteomes" id="UP000283509">
    <property type="component" value="Unassembled WGS sequence"/>
</dbReference>